<sequence>MVKNLTVTLNENELLFLLVVVGLEDEEKYLELGLNIEYTTKERLDAGRSSLLSRDLIKYEKNDSIPIIDEVAIGLVGTIVEGKKTDDYYIDEQTGWKAKVIKEGEWYVITGEGE</sequence>
<accession>A0A2M6IVB5</accession>
<reference evidence="1 2" key="1">
    <citation type="submission" date="2017-09" db="EMBL/GenBank/DDBJ databases">
        <title>Depth-based differentiation of microbial function through sediment-hosted aquifers and enrichment of novel symbionts in the deep terrestrial subsurface.</title>
        <authorList>
            <person name="Probst A.J."/>
            <person name="Ladd B."/>
            <person name="Jarett J.K."/>
            <person name="Geller-Mcgrath D.E."/>
            <person name="Sieber C.M."/>
            <person name="Emerson J.B."/>
            <person name="Anantharaman K."/>
            <person name="Thomas B.C."/>
            <person name="Malmstrom R."/>
            <person name="Stieglmeier M."/>
            <person name="Klingl A."/>
            <person name="Woyke T."/>
            <person name="Ryan C.M."/>
            <person name="Banfield J.F."/>
        </authorList>
    </citation>
    <scope>NUCLEOTIDE SEQUENCE [LARGE SCALE GENOMIC DNA]</scope>
    <source>
        <strain evidence="1">CG11_big_fil_rev_8_21_14_0_20_36_8</strain>
    </source>
</reference>
<dbReference type="EMBL" id="PCVM01000016">
    <property type="protein sequence ID" value="PIQ73757.1"/>
    <property type="molecule type" value="Genomic_DNA"/>
</dbReference>
<gene>
    <name evidence="1" type="ORF">COV58_00790</name>
</gene>
<name>A0A2M6IVB5_9BACT</name>
<comment type="caution">
    <text evidence="1">The sequence shown here is derived from an EMBL/GenBank/DDBJ whole genome shotgun (WGS) entry which is preliminary data.</text>
</comment>
<evidence type="ECO:0000313" key="2">
    <source>
        <dbReference type="Proteomes" id="UP000231056"/>
    </source>
</evidence>
<proteinExistence type="predicted"/>
<dbReference type="AlphaFoldDB" id="A0A2M6IVB5"/>
<protein>
    <submittedName>
        <fullName evidence="1">Uncharacterized protein</fullName>
    </submittedName>
</protein>
<organism evidence="1 2">
    <name type="scientific">Candidatus Roizmanbacteria bacterium CG11_big_fil_rev_8_21_14_0_20_36_8</name>
    <dbReference type="NCBI Taxonomy" id="1974856"/>
    <lineage>
        <taxon>Bacteria</taxon>
        <taxon>Candidatus Roizmaniibacteriota</taxon>
    </lineage>
</organism>
<evidence type="ECO:0000313" key="1">
    <source>
        <dbReference type="EMBL" id="PIQ73757.1"/>
    </source>
</evidence>
<dbReference type="Proteomes" id="UP000231056">
    <property type="component" value="Unassembled WGS sequence"/>
</dbReference>